<evidence type="ECO:0000256" key="1">
    <source>
        <dbReference type="SAM" id="Coils"/>
    </source>
</evidence>
<dbReference type="OrthoDB" id="3204522at2"/>
<organism evidence="3 4">
    <name type="scientific">Actinomadura rubrisoli</name>
    <dbReference type="NCBI Taxonomy" id="2530368"/>
    <lineage>
        <taxon>Bacteria</taxon>
        <taxon>Bacillati</taxon>
        <taxon>Actinomycetota</taxon>
        <taxon>Actinomycetes</taxon>
        <taxon>Streptosporangiales</taxon>
        <taxon>Thermomonosporaceae</taxon>
        <taxon>Actinomadura</taxon>
    </lineage>
</organism>
<sequence length="640" mass="68631">MVLLAAMKGVAVNRVSPWVGVKAFEEKDWGRFFGRQAEIRQVADRWRQGRLTIVAGEPGIGKTSLLRAGVVRRLQDDGARVLPIGDTGDGGVTGSPAPAAVARNPYVTALLLSWQRNEGPQDMGLISFLRGQEQYGRRGLPFPVLVAVDHFHHVLPEAERRGFLEELAEAMAAVQNVHLLMSVRTLELGELGPLRDVLGHSDPFVLGPLDRDGALDAVVLPTIGSTLDFASGVAGRLVDVLGGPAVEPLLLQVALGAVWDELSPGEVMVSAGHLPEPELALAAYCVPALDGITGEHGMQTCEVGTWMRRTLVDPDGRPRAAAEAVVREEMPGSVLRALENQYLIRRSQTGVALRFPLIAEALRRIPDVRASAGRADPHDSLIAARLAMSADDLPIATWHAQVALRSGGPDRRIVAEARSLLGDIAFYRRRLEDAEEHYRVAAEEYVYVGDLPQAGRLLAAIGRLRLEQGDHQGAMEKLSTAAYRAPADPLVQMGLARAFWTTGSTNSALTALDNVLRQSGLGNVEARRLRGELRADLGQAQQALADLAHVDRHAPAAQRAARLLALAMHMDGSGHLLDELDEIIAAAPRSGPVLLRAARACALSGDAARAADLATRARVAEDPPLPGHQYALVEQLLIGS</sequence>
<accession>A0A4R5C6B6</accession>
<reference evidence="3 4" key="1">
    <citation type="submission" date="2019-03" db="EMBL/GenBank/DDBJ databases">
        <title>Draft genome sequences of novel Actinobacteria.</title>
        <authorList>
            <person name="Sahin N."/>
            <person name="Ay H."/>
            <person name="Saygin H."/>
        </authorList>
    </citation>
    <scope>NUCLEOTIDE SEQUENCE [LARGE SCALE GENOMIC DNA]</scope>
    <source>
        <strain evidence="3 4">H3C3</strain>
    </source>
</reference>
<protein>
    <submittedName>
        <fullName evidence="3">ATP-binding protein</fullName>
    </submittedName>
</protein>
<keyword evidence="1" id="KW-0175">Coiled coil</keyword>
<dbReference type="Gene3D" id="1.25.40.10">
    <property type="entry name" value="Tetratricopeptide repeat domain"/>
    <property type="match status" value="1"/>
</dbReference>
<evidence type="ECO:0000313" key="4">
    <source>
        <dbReference type="Proteomes" id="UP000294513"/>
    </source>
</evidence>
<dbReference type="GO" id="GO:0005524">
    <property type="term" value="F:ATP binding"/>
    <property type="evidence" value="ECO:0007669"/>
    <property type="project" value="UniProtKB-KW"/>
</dbReference>
<evidence type="ECO:0000259" key="2">
    <source>
        <dbReference type="Pfam" id="PF20703"/>
    </source>
</evidence>
<dbReference type="InterPro" id="IPR011990">
    <property type="entry name" value="TPR-like_helical_dom_sf"/>
</dbReference>
<gene>
    <name evidence="3" type="ORF">E1298_05450</name>
</gene>
<dbReference type="InterPro" id="IPR027417">
    <property type="entry name" value="P-loop_NTPase"/>
</dbReference>
<feature type="domain" description="Novel STAND NTPase 1" evidence="2">
    <location>
        <begin position="17"/>
        <end position="263"/>
    </location>
</feature>
<name>A0A4R5C6B6_9ACTN</name>
<keyword evidence="3" id="KW-0067">ATP-binding</keyword>
<keyword evidence="4" id="KW-1185">Reference proteome</keyword>
<dbReference type="Proteomes" id="UP000294513">
    <property type="component" value="Unassembled WGS sequence"/>
</dbReference>
<keyword evidence="3" id="KW-0547">Nucleotide-binding</keyword>
<comment type="caution">
    <text evidence="3">The sequence shown here is derived from an EMBL/GenBank/DDBJ whole genome shotgun (WGS) entry which is preliminary data.</text>
</comment>
<feature type="coiled-coil region" evidence="1">
    <location>
        <begin position="417"/>
        <end position="444"/>
    </location>
</feature>
<dbReference type="AlphaFoldDB" id="A0A4R5C6B6"/>
<dbReference type="SUPFAM" id="SSF52540">
    <property type="entry name" value="P-loop containing nucleoside triphosphate hydrolases"/>
    <property type="match status" value="1"/>
</dbReference>
<dbReference type="Pfam" id="PF20703">
    <property type="entry name" value="nSTAND1"/>
    <property type="match status" value="1"/>
</dbReference>
<evidence type="ECO:0000313" key="3">
    <source>
        <dbReference type="EMBL" id="TDD95311.1"/>
    </source>
</evidence>
<dbReference type="Gene3D" id="3.40.50.300">
    <property type="entry name" value="P-loop containing nucleotide triphosphate hydrolases"/>
    <property type="match status" value="1"/>
</dbReference>
<dbReference type="RefSeq" id="WP_131889644.1">
    <property type="nucleotide sequence ID" value="NZ_SMKU01000013.1"/>
</dbReference>
<dbReference type="InterPro" id="IPR049052">
    <property type="entry name" value="nSTAND1"/>
</dbReference>
<dbReference type="EMBL" id="SMKU01000013">
    <property type="protein sequence ID" value="TDD95311.1"/>
    <property type="molecule type" value="Genomic_DNA"/>
</dbReference>
<proteinExistence type="predicted"/>
<dbReference type="SUPFAM" id="SSF48452">
    <property type="entry name" value="TPR-like"/>
    <property type="match status" value="1"/>
</dbReference>